<reference evidence="3 7" key="2">
    <citation type="journal article" date="2012" name="J. Bacteriol.">
        <title>Complete genome sequence of the metabolically versatile halophilic archaeon Haloferax mediterranei, a poly(3-hydroxybutyrate-co-3-hydroxyvalerate) producer.</title>
        <authorList>
            <person name="Han J."/>
            <person name="Zhang F."/>
            <person name="Hou J."/>
            <person name="Liu X."/>
            <person name="Li M."/>
            <person name="Liu H."/>
            <person name="Cai L."/>
            <person name="Zhang B."/>
            <person name="Chen Y."/>
            <person name="Zhou J."/>
            <person name="Hu S."/>
            <person name="Xiang H."/>
        </authorList>
    </citation>
    <scope>NUCLEOTIDE SEQUENCE [LARGE SCALE GENOMIC DNA]</scope>
    <source>
        <strain evidence="7">ATCC 33500 / DSM 1411 / JCM 8866 / NBRC 14739 / NCIMB 2177 / R-4</strain>
        <strain evidence="3">CGMCC 1.2087</strain>
    </source>
</reference>
<dbReference type="PANTHER" id="PTHR46268">
    <property type="entry name" value="STRESS RESPONSE PROTEIN NHAX"/>
    <property type="match status" value="1"/>
</dbReference>
<evidence type="ECO:0000313" key="10">
    <source>
        <dbReference type="Proteomes" id="UP000299011"/>
    </source>
</evidence>
<dbReference type="PaxDb" id="523841-HFX_1936"/>
<dbReference type="eggNOG" id="arCOG02053">
    <property type="taxonomic scope" value="Archaea"/>
</dbReference>
<evidence type="ECO:0000313" key="5">
    <source>
        <dbReference type="EMBL" id="ELZ99949.1"/>
    </source>
</evidence>
<evidence type="ECO:0000313" key="4">
    <source>
        <dbReference type="EMBL" id="AHZ23020.1"/>
    </source>
</evidence>
<dbReference type="STRING" id="523841.HFX_1936"/>
<reference evidence="5 8" key="3">
    <citation type="journal article" date="2014" name="PLoS Genet.">
        <title>Phylogenetically driven sequencing of extremely halophilic archaea reveals strategies for static and dynamic osmo-response.</title>
        <authorList>
            <person name="Becker E.A."/>
            <person name="Seitzer P.M."/>
            <person name="Tritt A."/>
            <person name="Larsen D."/>
            <person name="Krusor M."/>
            <person name="Yao A.I."/>
            <person name="Wu D."/>
            <person name="Madern D."/>
            <person name="Eisen J.A."/>
            <person name="Darling A.E."/>
            <person name="Facciotti M.T."/>
        </authorList>
    </citation>
    <scope>NUCLEOTIDE SEQUENCE [LARGE SCALE GENOMIC DNA]</scope>
    <source>
        <strain evidence="5">ATCC 33500</strain>
        <strain evidence="8">ATCC 33500 / DSM 1411 / JCM 8866 / NBRC 14739 / NCIMB 2177 / R-4</strain>
    </source>
</reference>
<name>I3R5X2_HALMT</name>
<reference evidence="3" key="5">
    <citation type="submission" date="2014-05" db="EMBL/GenBank/DDBJ databases">
        <authorList>
            <person name="Wang L."/>
            <person name="Yang H."/>
            <person name="Xiang H."/>
        </authorList>
    </citation>
    <scope>NUCLEOTIDE SEQUENCE</scope>
    <source>
        <strain evidence="3">CGMCC 1.2087</strain>
    </source>
</reference>
<dbReference type="InterPro" id="IPR006015">
    <property type="entry name" value="Universal_stress_UspA"/>
</dbReference>
<sequence>MYETILVPLDGSAPSEVALDHALDLAASMDATIHALYVVDERTLHATQLDAGGLMSAYEEEGEDIVSEAADEATEAGVEVVTAIEHGSPHQAILQYSEEADIDLLVMGTHGRSGLRRYLIGSVTERVLRLADMPVLTIRAEETPVEGE</sequence>
<evidence type="ECO:0000313" key="7">
    <source>
        <dbReference type="Proteomes" id="UP000006469"/>
    </source>
</evidence>
<dbReference type="EMBL" id="CP039139">
    <property type="protein sequence ID" value="QCQ74116.1"/>
    <property type="molecule type" value="Genomic_DNA"/>
</dbReference>
<dbReference type="Proteomes" id="UP000027075">
    <property type="component" value="Chromosome"/>
</dbReference>
<reference evidence="6 10" key="6">
    <citation type="submission" date="2019-04" db="EMBL/GenBank/DDBJ databases">
        <title>Methylomes of two halophilic Archaea, Haloarcula marismortui and Haloferax mediterranei.</title>
        <authorList>
            <person name="DasSarma S."/>
            <person name="DasSarma P."/>
            <person name="DasSarma S."/>
            <person name="Fomenkov A."/>
            <person name="Vincze T."/>
            <person name="Anton B.P."/>
            <person name="Roberts R.J."/>
        </authorList>
    </citation>
    <scope>NUCLEOTIDE SEQUENCE [LARGE SCALE GENOMIC DNA]</scope>
    <source>
        <strain evidence="6">ATCC 33500</strain>
        <strain evidence="10">ATCC 33500 / DSM 1411 / JCM 8866 / NBRC 14739 / NCIMB 2177 / R-4</strain>
    </source>
</reference>
<evidence type="ECO:0000259" key="2">
    <source>
        <dbReference type="Pfam" id="PF00582"/>
    </source>
</evidence>
<dbReference type="Gene3D" id="3.40.50.620">
    <property type="entry name" value="HUPs"/>
    <property type="match status" value="1"/>
</dbReference>
<reference evidence="4 9" key="4">
    <citation type="submission" date="2014-04" db="EMBL/GenBank/DDBJ databases">
        <title>Transcriptional profiles of Haloferax mediterranei on the basis of nitrogen availability.</title>
        <authorList>
            <person name="Bautista V."/>
        </authorList>
    </citation>
    <scope>NUCLEOTIDE SEQUENCE [LARGE SCALE GENOMIC DNA]</scope>
    <source>
        <strain evidence="4">ATCC 33500</strain>
        <strain evidence="9">ATCC 33500 / DSM 1411 / JCM 8866 / NBRC 14739 / NCIMB 2177 / R-4</strain>
    </source>
</reference>
<evidence type="ECO:0000313" key="8">
    <source>
        <dbReference type="Proteomes" id="UP000011603"/>
    </source>
</evidence>
<reference evidence="3" key="1">
    <citation type="journal article" date="2012" name="Appl. Environ. Microbiol.">
        <title>Identification of the haloarchaeal phasin (PhaP) that functions in polyhydroxyalkanoate accumulation and granule formation in Haloferax mediterranei.</title>
        <authorList>
            <person name="Cai S."/>
            <person name="Cai L."/>
            <person name="Liu H."/>
            <person name="Liu X."/>
            <person name="Han J."/>
            <person name="Zhou J."/>
            <person name="Xiang H."/>
        </authorList>
    </citation>
    <scope>NUCLEOTIDE SEQUENCE</scope>
    <source>
        <strain evidence="3">CGMCC 1.2087</strain>
    </source>
</reference>
<evidence type="ECO:0000313" key="9">
    <source>
        <dbReference type="Proteomes" id="UP000027075"/>
    </source>
</evidence>
<dbReference type="GeneID" id="40155155"/>
<dbReference type="PRINTS" id="PR01438">
    <property type="entry name" value="UNVRSLSTRESS"/>
</dbReference>
<dbReference type="PIRSF" id="PIRSF006276">
    <property type="entry name" value="UspA"/>
    <property type="match status" value="1"/>
</dbReference>
<dbReference type="RefSeq" id="WP_004059274.1">
    <property type="nucleotide sequence ID" value="NC_017941.2"/>
</dbReference>
<accession>I3R5X2</accession>
<dbReference type="EMBL" id="AOLO01000009">
    <property type="protein sequence ID" value="ELZ99949.1"/>
    <property type="molecule type" value="Genomic_DNA"/>
</dbReference>
<comment type="similarity">
    <text evidence="1">Belongs to the universal stress protein A family.</text>
</comment>
<feature type="domain" description="UspA" evidence="2">
    <location>
        <begin position="1"/>
        <end position="139"/>
    </location>
</feature>
<dbReference type="PANTHER" id="PTHR46268:SF6">
    <property type="entry name" value="UNIVERSAL STRESS PROTEIN UP12"/>
    <property type="match status" value="1"/>
</dbReference>
<evidence type="ECO:0000256" key="1">
    <source>
        <dbReference type="ARBA" id="ARBA00008791"/>
    </source>
</evidence>
<dbReference type="AlphaFoldDB" id="I3R5X2"/>
<evidence type="ECO:0000313" key="6">
    <source>
        <dbReference type="EMBL" id="QCQ74116.1"/>
    </source>
</evidence>
<dbReference type="KEGG" id="hme:HFX_1936"/>
<evidence type="ECO:0000313" key="3">
    <source>
        <dbReference type="EMBL" id="AFK19632.1"/>
    </source>
</evidence>
<keyword evidence="8" id="KW-1185">Reference proteome</keyword>
<dbReference type="PATRIC" id="fig|523841.21.peg.2316"/>
<gene>
    <name evidence="3" type="primary">uspA</name>
    <name evidence="3" type="ordered locus">HFX_1936</name>
    <name evidence="4" type="ORF">BM92_10395</name>
    <name evidence="5" type="ORF">C439_11458</name>
    <name evidence="6" type="ORF">E6P09_02020</name>
</gene>
<dbReference type="Proteomes" id="UP000006469">
    <property type="component" value="Chromosome"/>
</dbReference>
<dbReference type="CDD" id="cd00293">
    <property type="entry name" value="USP-like"/>
    <property type="match status" value="1"/>
</dbReference>
<dbReference type="SUPFAM" id="SSF52402">
    <property type="entry name" value="Adenine nucleotide alpha hydrolases-like"/>
    <property type="match status" value="1"/>
</dbReference>
<organism evidence="3 7">
    <name type="scientific">Haloferax mediterranei (strain ATCC 33500 / DSM 1411 / JCM 8866 / NBRC 14739 / NCIMB 2177 / R-4)</name>
    <name type="common">Halobacterium mediterranei</name>
    <dbReference type="NCBI Taxonomy" id="523841"/>
    <lineage>
        <taxon>Archaea</taxon>
        <taxon>Methanobacteriati</taxon>
        <taxon>Methanobacteriota</taxon>
        <taxon>Stenosarchaea group</taxon>
        <taxon>Halobacteria</taxon>
        <taxon>Halobacteriales</taxon>
        <taxon>Haloferacaceae</taxon>
        <taxon>Haloferax</taxon>
    </lineage>
</organism>
<dbReference type="EMBL" id="CP007551">
    <property type="protein sequence ID" value="AHZ23020.1"/>
    <property type="molecule type" value="Genomic_DNA"/>
</dbReference>
<dbReference type="InterPro" id="IPR014729">
    <property type="entry name" value="Rossmann-like_a/b/a_fold"/>
</dbReference>
<proteinExistence type="inferred from homology"/>
<dbReference type="HOGENOM" id="CLU_049301_11_0_2"/>
<dbReference type="Proteomes" id="UP000011603">
    <property type="component" value="Unassembled WGS sequence"/>
</dbReference>
<protein>
    <submittedName>
        <fullName evidence="3">Stress response protein</fullName>
    </submittedName>
    <submittedName>
        <fullName evidence="4 6">Universal stress protein</fullName>
    </submittedName>
</protein>
<dbReference type="Pfam" id="PF00582">
    <property type="entry name" value="Usp"/>
    <property type="match status" value="1"/>
</dbReference>
<dbReference type="InterPro" id="IPR006016">
    <property type="entry name" value="UspA"/>
</dbReference>
<dbReference type="Proteomes" id="UP000299011">
    <property type="component" value="Chromosome"/>
</dbReference>
<dbReference type="EMBL" id="CP001868">
    <property type="protein sequence ID" value="AFK19632.1"/>
    <property type="molecule type" value="Genomic_DNA"/>
</dbReference>
<dbReference type="OrthoDB" id="105697at2157"/>